<keyword evidence="1" id="KW-0808">Transferase</keyword>
<keyword evidence="2" id="KW-0012">Acyltransferase</keyword>
<dbReference type="Pfam" id="PF13673">
    <property type="entry name" value="Acetyltransf_10"/>
    <property type="match status" value="1"/>
</dbReference>
<dbReference type="PROSITE" id="PS51186">
    <property type="entry name" value="GNAT"/>
    <property type="match status" value="1"/>
</dbReference>
<feature type="domain" description="N-acetyltransferase" evidence="3">
    <location>
        <begin position="1"/>
        <end position="134"/>
    </location>
</feature>
<organism evidence="4 5">
    <name type="scientific">Gilvimarinus japonicus</name>
    <dbReference type="NCBI Taxonomy" id="1796469"/>
    <lineage>
        <taxon>Bacteria</taxon>
        <taxon>Pseudomonadati</taxon>
        <taxon>Pseudomonadota</taxon>
        <taxon>Gammaproteobacteria</taxon>
        <taxon>Cellvibrionales</taxon>
        <taxon>Cellvibrionaceae</taxon>
        <taxon>Gilvimarinus</taxon>
    </lineage>
</organism>
<reference evidence="5" key="1">
    <citation type="journal article" date="2019" name="Int. J. Syst. Evol. Microbiol.">
        <title>The Global Catalogue of Microorganisms (GCM) 10K type strain sequencing project: providing services to taxonomists for standard genome sequencing and annotation.</title>
        <authorList>
            <consortium name="The Broad Institute Genomics Platform"/>
            <consortium name="The Broad Institute Genome Sequencing Center for Infectious Disease"/>
            <person name="Wu L."/>
            <person name="Ma J."/>
        </authorList>
    </citation>
    <scope>NUCLEOTIDE SEQUENCE [LARGE SCALE GENOMIC DNA]</scope>
    <source>
        <strain evidence="5">KCTC 52141</strain>
    </source>
</reference>
<dbReference type="RefSeq" id="WP_339617009.1">
    <property type="nucleotide sequence ID" value="NZ_AP031500.1"/>
</dbReference>
<keyword evidence="5" id="KW-1185">Reference proteome</keyword>
<name>A0ABV7HPC7_9GAMM</name>
<comment type="caution">
    <text evidence="4">The sequence shown here is derived from an EMBL/GenBank/DDBJ whole genome shotgun (WGS) entry which is preliminary data.</text>
</comment>
<proteinExistence type="predicted"/>
<dbReference type="InterPro" id="IPR016181">
    <property type="entry name" value="Acyl_CoA_acyltransferase"/>
</dbReference>
<dbReference type="Gene3D" id="3.40.630.30">
    <property type="match status" value="1"/>
</dbReference>
<dbReference type="Proteomes" id="UP001595548">
    <property type="component" value="Unassembled WGS sequence"/>
</dbReference>
<dbReference type="InterPro" id="IPR000182">
    <property type="entry name" value="GNAT_dom"/>
</dbReference>
<dbReference type="EMBL" id="JBHRTL010000007">
    <property type="protein sequence ID" value="MFC3155748.1"/>
    <property type="molecule type" value="Genomic_DNA"/>
</dbReference>
<dbReference type="SUPFAM" id="SSF55729">
    <property type="entry name" value="Acyl-CoA N-acyltransferases (Nat)"/>
    <property type="match status" value="1"/>
</dbReference>
<evidence type="ECO:0000313" key="5">
    <source>
        <dbReference type="Proteomes" id="UP001595548"/>
    </source>
</evidence>
<evidence type="ECO:0000256" key="1">
    <source>
        <dbReference type="ARBA" id="ARBA00022679"/>
    </source>
</evidence>
<evidence type="ECO:0000256" key="2">
    <source>
        <dbReference type="ARBA" id="ARBA00023315"/>
    </source>
</evidence>
<dbReference type="PANTHER" id="PTHR43420">
    <property type="entry name" value="ACETYLTRANSFERASE"/>
    <property type="match status" value="1"/>
</dbReference>
<dbReference type="CDD" id="cd04301">
    <property type="entry name" value="NAT_SF"/>
    <property type="match status" value="1"/>
</dbReference>
<evidence type="ECO:0000259" key="3">
    <source>
        <dbReference type="PROSITE" id="PS51186"/>
    </source>
</evidence>
<dbReference type="PANTHER" id="PTHR43420:SF42">
    <property type="entry name" value="N-ACETYLTRANSFERASE DOMAIN-CONTAINING PROTEIN"/>
    <property type="match status" value="1"/>
</dbReference>
<gene>
    <name evidence="4" type="ORF">ACFOEB_11105</name>
</gene>
<evidence type="ECO:0000313" key="4">
    <source>
        <dbReference type="EMBL" id="MFC3155748.1"/>
    </source>
</evidence>
<protein>
    <submittedName>
        <fullName evidence="4">GNAT family N-acetyltransferase</fullName>
    </submittedName>
</protein>
<dbReference type="InterPro" id="IPR050680">
    <property type="entry name" value="YpeA/RimI_acetyltransf"/>
</dbReference>
<sequence length="134" mass="15021">MKLARIDIDQVLPLRHLVLWPDRTEDFCRVSGDEDALHYGAFIDDQLVCVASIFIEGGDARLRKFATLPEHQNQGIGSALLAHILDELKEHGAKRFWCDARSSATGIYSRFGMAVESEPFSKGGVDYVKMAKRL</sequence>
<accession>A0ABV7HPC7</accession>